<keyword evidence="4" id="KW-1185">Reference proteome</keyword>
<dbReference type="Gene3D" id="3.10.50.40">
    <property type="match status" value="2"/>
</dbReference>
<dbReference type="InterPro" id="IPR000297">
    <property type="entry name" value="PPIase_PpiC"/>
</dbReference>
<dbReference type="Pfam" id="PF00639">
    <property type="entry name" value="Rotamase"/>
    <property type="match status" value="1"/>
</dbReference>
<dbReference type="GO" id="GO:0003755">
    <property type="term" value="F:peptidyl-prolyl cis-trans isomerase activity"/>
    <property type="evidence" value="ECO:0007669"/>
    <property type="project" value="UniProtKB-KW"/>
</dbReference>
<organism evidence="3 4">
    <name type="scientific">Flavobacterium cucumis</name>
    <dbReference type="NCBI Taxonomy" id="416016"/>
    <lineage>
        <taxon>Bacteria</taxon>
        <taxon>Pseudomonadati</taxon>
        <taxon>Bacteroidota</taxon>
        <taxon>Flavobacteriia</taxon>
        <taxon>Flavobacteriales</taxon>
        <taxon>Flavobacteriaceae</taxon>
        <taxon>Flavobacterium</taxon>
    </lineage>
</organism>
<evidence type="ECO:0000259" key="2">
    <source>
        <dbReference type="PROSITE" id="PS50198"/>
    </source>
</evidence>
<dbReference type="STRING" id="416016.SAMN05443547_1393"/>
<dbReference type="EMBL" id="FRYK01000002">
    <property type="protein sequence ID" value="SHO73043.1"/>
    <property type="molecule type" value="Genomic_DNA"/>
</dbReference>
<dbReference type="AlphaFoldDB" id="A0A1M7ZW59"/>
<keyword evidence="1" id="KW-0697">Rotamase</keyword>
<keyword evidence="1 3" id="KW-0413">Isomerase</keyword>
<evidence type="ECO:0000313" key="3">
    <source>
        <dbReference type="EMBL" id="SHO73043.1"/>
    </source>
</evidence>
<accession>A0A1M7ZW59</accession>
<sequence length="677" mass="78472">MLRNSLELLFLWITTKCITLHMKIYRLFVFIFLLVPCFLGAQSKEILFTIDAHPYYTDEFIRVYNKNLDLVKDDSQKDLDAYLELFLGYKLKVAKAYKMGLQNASAYQSELKSYRNQLSKNYLNDSKVTNELIEEAYERMTKEVKASHILILVDEGASPEDTLKAFQKIKDIKNRLDAGEDFVKVARQFSEDPSVKENNGDLGYFSAFRMVYPFENAAFTTNIGSVSNPFRSRFGYHLVKVIDKRVNRGEVTVSHIMVAKSQNSDTELDNKSRQRIEEIYQKINQGEVFESLAQQFSEDKASAPKGGLLQRFGSGQLSSEVFENVAFSLENPGAVSKPFETSFGWHVVKLIEKHPVPSLKEIKSELEEKIRKDERSLLITNSLAKKVREKYLHTKDVKLIVKIKSVVNDEFYTQTWVVPEKAEALEGTILTINKDRKVAARLFLDFIASKQKSNSKIKPVAKLVDALFEKFTDEQLIAYYNDHLEDEFSEFKYVMDEYRDGLLLFDLMEKEIWNRAKNDTVGLKEYFHENSKLYQWKKRYDVDILSSTDLKIIEKAQKFLKKGKSLAYIKEQLNEEGKINIMSKSGMYEEDYDVLPQFNNLSKGVTAVASKGGYYFVVNVKDEKPAETKELEECKGKVISDYQQFLEDNWINELKKEFTIKVNRDVFENAKRQLQSK</sequence>
<feature type="domain" description="PpiC" evidence="2">
    <location>
        <begin position="141"/>
        <end position="243"/>
    </location>
</feature>
<dbReference type="InterPro" id="IPR050245">
    <property type="entry name" value="PrsA_foldase"/>
</dbReference>
<gene>
    <name evidence="3" type="ORF">SAMN05443547_1393</name>
</gene>
<proteinExistence type="predicted"/>
<evidence type="ECO:0000313" key="4">
    <source>
        <dbReference type="Proteomes" id="UP000184611"/>
    </source>
</evidence>
<dbReference type="PROSITE" id="PS50198">
    <property type="entry name" value="PPIC_PPIASE_2"/>
    <property type="match status" value="2"/>
</dbReference>
<dbReference type="Pfam" id="PF13145">
    <property type="entry name" value="Rotamase_2"/>
    <property type="match status" value="1"/>
</dbReference>
<dbReference type="Pfam" id="PF13616">
    <property type="entry name" value="Rotamase_3"/>
    <property type="match status" value="1"/>
</dbReference>
<dbReference type="Proteomes" id="UP000184611">
    <property type="component" value="Unassembled WGS sequence"/>
</dbReference>
<dbReference type="PANTHER" id="PTHR47245:SF2">
    <property type="entry name" value="PEPTIDYL-PROLYL CIS-TRANS ISOMERASE HP_0175-RELATED"/>
    <property type="match status" value="1"/>
</dbReference>
<reference evidence="4" key="1">
    <citation type="submission" date="2016-12" db="EMBL/GenBank/DDBJ databases">
        <authorList>
            <person name="Varghese N."/>
            <person name="Submissions S."/>
        </authorList>
    </citation>
    <scope>NUCLEOTIDE SEQUENCE [LARGE SCALE GENOMIC DNA]</scope>
    <source>
        <strain evidence="4">DSM 18830</strain>
    </source>
</reference>
<dbReference type="PANTHER" id="PTHR47245">
    <property type="entry name" value="PEPTIDYLPROLYL ISOMERASE"/>
    <property type="match status" value="1"/>
</dbReference>
<evidence type="ECO:0000256" key="1">
    <source>
        <dbReference type="PROSITE-ProRule" id="PRU00278"/>
    </source>
</evidence>
<dbReference type="InterPro" id="IPR046357">
    <property type="entry name" value="PPIase_dom_sf"/>
</dbReference>
<dbReference type="SUPFAM" id="SSF54534">
    <property type="entry name" value="FKBP-like"/>
    <property type="match status" value="2"/>
</dbReference>
<protein>
    <submittedName>
        <fullName evidence="3">Peptidyl-prolyl cis-trans isomerase SurA</fullName>
    </submittedName>
</protein>
<name>A0A1M7ZW59_9FLAO</name>
<feature type="domain" description="PpiC" evidence="2">
    <location>
        <begin position="248"/>
        <end position="352"/>
    </location>
</feature>